<accession>A0A7M1SVT7</accession>
<dbReference type="InterPro" id="IPR001647">
    <property type="entry name" value="HTH_TetR"/>
</dbReference>
<dbReference type="PANTHER" id="PTHR30055:SF148">
    <property type="entry name" value="TETR-FAMILY TRANSCRIPTIONAL REGULATOR"/>
    <property type="match status" value="1"/>
</dbReference>
<keyword evidence="1" id="KW-0238">DNA-binding</keyword>
<dbReference type="GO" id="GO:0000976">
    <property type="term" value="F:transcription cis-regulatory region binding"/>
    <property type="evidence" value="ECO:0007669"/>
    <property type="project" value="TreeGrafter"/>
</dbReference>
<feature type="domain" description="HTH tetR-type" evidence="2">
    <location>
        <begin position="26"/>
        <end position="65"/>
    </location>
</feature>
<dbReference type="PRINTS" id="PR00455">
    <property type="entry name" value="HTHTETR"/>
</dbReference>
<evidence type="ECO:0000259" key="2">
    <source>
        <dbReference type="Pfam" id="PF00440"/>
    </source>
</evidence>
<sequence length="205" mass="22639">MTGGTRSRGGSRPDPTVRDRVLNAFLDQITERGLGNVSMDAIAKAAGASKATMYRRWPSKRDLILDAYAVESAPITDLPESLTLRQFVDLVFAGIDEPEARRRNRQLLAELLAALGHDGVARQMAVERHQFWRRVLIDLIIQAQDEGLVPSGRDPALLAETVAALTTLRHLYAEQYEGTAETVWRMLTASDPLDRATSDSPDRTG</sequence>
<evidence type="ECO:0000256" key="1">
    <source>
        <dbReference type="ARBA" id="ARBA00023125"/>
    </source>
</evidence>
<evidence type="ECO:0000313" key="3">
    <source>
        <dbReference type="EMBL" id="QOR71581.1"/>
    </source>
</evidence>
<name>A0A7M1SVT7_9MICO</name>
<dbReference type="SUPFAM" id="SSF48498">
    <property type="entry name" value="Tetracyclin repressor-like, C-terminal domain"/>
    <property type="match status" value="1"/>
</dbReference>
<evidence type="ECO:0000313" key="4">
    <source>
        <dbReference type="Proteomes" id="UP000593758"/>
    </source>
</evidence>
<dbReference type="PROSITE" id="PS01081">
    <property type="entry name" value="HTH_TETR_1"/>
    <property type="match status" value="1"/>
</dbReference>
<organism evidence="3 4">
    <name type="scientific">Ruania alkalisoli</name>
    <dbReference type="NCBI Taxonomy" id="2779775"/>
    <lineage>
        <taxon>Bacteria</taxon>
        <taxon>Bacillati</taxon>
        <taxon>Actinomycetota</taxon>
        <taxon>Actinomycetes</taxon>
        <taxon>Micrococcales</taxon>
        <taxon>Ruaniaceae</taxon>
        <taxon>Ruania</taxon>
    </lineage>
</organism>
<dbReference type="Pfam" id="PF00440">
    <property type="entry name" value="TetR_N"/>
    <property type="match status" value="1"/>
</dbReference>
<protein>
    <submittedName>
        <fullName evidence="3">TetR/AcrR family transcriptional regulator</fullName>
    </submittedName>
</protein>
<reference evidence="3 4" key="1">
    <citation type="submission" date="2020-10" db="EMBL/GenBank/DDBJ databases">
        <title>Haloactinobacterium sp. RN3S43, a bacterium isolated from saline soil.</title>
        <authorList>
            <person name="Sun J.-Q."/>
        </authorList>
    </citation>
    <scope>NUCLEOTIDE SEQUENCE [LARGE SCALE GENOMIC DNA]</scope>
    <source>
        <strain evidence="3 4">RN3S43</strain>
    </source>
</reference>
<dbReference type="RefSeq" id="WP_193498237.1">
    <property type="nucleotide sequence ID" value="NZ_CP063169.1"/>
</dbReference>
<dbReference type="InterPro" id="IPR023772">
    <property type="entry name" value="DNA-bd_HTH_TetR-type_CS"/>
</dbReference>
<dbReference type="InterPro" id="IPR050109">
    <property type="entry name" value="HTH-type_TetR-like_transc_reg"/>
</dbReference>
<keyword evidence="4" id="KW-1185">Reference proteome</keyword>
<dbReference type="Gene3D" id="1.10.357.10">
    <property type="entry name" value="Tetracycline Repressor, domain 2"/>
    <property type="match status" value="1"/>
</dbReference>
<dbReference type="EMBL" id="CP063169">
    <property type="protein sequence ID" value="QOR71581.1"/>
    <property type="molecule type" value="Genomic_DNA"/>
</dbReference>
<dbReference type="InterPro" id="IPR009057">
    <property type="entry name" value="Homeodomain-like_sf"/>
</dbReference>
<gene>
    <name evidence="3" type="ORF">IM660_04630</name>
</gene>
<dbReference type="SUPFAM" id="SSF46689">
    <property type="entry name" value="Homeodomain-like"/>
    <property type="match status" value="1"/>
</dbReference>
<dbReference type="InterPro" id="IPR036271">
    <property type="entry name" value="Tet_transcr_reg_TetR-rel_C_sf"/>
</dbReference>
<dbReference type="KEGG" id="halt:IM660_04630"/>
<dbReference type="Proteomes" id="UP000593758">
    <property type="component" value="Chromosome"/>
</dbReference>
<dbReference type="PANTHER" id="PTHR30055">
    <property type="entry name" value="HTH-TYPE TRANSCRIPTIONAL REGULATOR RUTR"/>
    <property type="match status" value="1"/>
</dbReference>
<dbReference type="AlphaFoldDB" id="A0A7M1SVT7"/>
<dbReference type="GO" id="GO:0003700">
    <property type="term" value="F:DNA-binding transcription factor activity"/>
    <property type="evidence" value="ECO:0007669"/>
    <property type="project" value="TreeGrafter"/>
</dbReference>
<proteinExistence type="predicted"/>